<dbReference type="InterPro" id="IPR011991">
    <property type="entry name" value="ArsR-like_HTH"/>
</dbReference>
<feature type="region of interest" description="Disordered" evidence="1">
    <location>
        <begin position="1"/>
        <end position="44"/>
    </location>
</feature>
<dbReference type="RefSeq" id="WP_151114052.1">
    <property type="nucleotide sequence ID" value="NZ_WKJQ01000002.1"/>
</dbReference>
<dbReference type="SUPFAM" id="SSF46785">
    <property type="entry name" value="Winged helix' DNA-binding domain"/>
    <property type="match status" value="1"/>
</dbReference>
<gene>
    <name evidence="3" type="ORF">GJR99_15960</name>
</gene>
<keyword evidence="4" id="KW-1185">Reference proteome</keyword>
<dbReference type="AlphaFoldDB" id="A0A6A8GBM2"/>
<accession>A0A6A8GBM2</accession>
<feature type="domain" description="HTH arsR-type" evidence="2">
    <location>
        <begin position="44"/>
        <end position="129"/>
    </location>
</feature>
<dbReference type="GO" id="GO:0003700">
    <property type="term" value="F:DNA-binding transcription factor activity"/>
    <property type="evidence" value="ECO:0007669"/>
    <property type="project" value="InterPro"/>
</dbReference>
<evidence type="ECO:0000259" key="2">
    <source>
        <dbReference type="SMART" id="SM00418"/>
    </source>
</evidence>
<dbReference type="OrthoDB" id="290446at2157"/>
<dbReference type="Pfam" id="PF12840">
    <property type="entry name" value="HTH_20"/>
    <property type="match status" value="1"/>
</dbReference>
<evidence type="ECO:0000313" key="3">
    <source>
        <dbReference type="EMBL" id="MRW98062.1"/>
    </source>
</evidence>
<dbReference type="InterPro" id="IPR036390">
    <property type="entry name" value="WH_DNA-bd_sf"/>
</dbReference>
<dbReference type="CDD" id="cd00090">
    <property type="entry name" value="HTH_ARSR"/>
    <property type="match status" value="1"/>
</dbReference>
<dbReference type="Proteomes" id="UP000443423">
    <property type="component" value="Unassembled WGS sequence"/>
</dbReference>
<protein>
    <submittedName>
        <fullName evidence="3">Helix-turn-helix domain-containing protein</fullName>
    </submittedName>
</protein>
<dbReference type="EMBL" id="WKJQ01000002">
    <property type="protein sequence ID" value="MRW98062.1"/>
    <property type="molecule type" value="Genomic_DNA"/>
</dbReference>
<evidence type="ECO:0000313" key="4">
    <source>
        <dbReference type="Proteomes" id="UP000443423"/>
    </source>
</evidence>
<dbReference type="Gene3D" id="1.10.10.10">
    <property type="entry name" value="Winged helix-like DNA-binding domain superfamily/Winged helix DNA-binding domain"/>
    <property type="match status" value="1"/>
</dbReference>
<name>A0A6A8GBM2_9EURY</name>
<dbReference type="InterPro" id="IPR001845">
    <property type="entry name" value="HTH_ArsR_DNA-bd_dom"/>
</dbReference>
<dbReference type="InterPro" id="IPR036388">
    <property type="entry name" value="WH-like_DNA-bd_sf"/>
</dbReference>
<organism evidence="3 4">
    <name type="scientific">Haloferax marinum</name>
    <dbReference type="NCBI Taxonomy" id="2666143"/>
    <lineage>
        <taxon>Archaea</taxon>
        <taxon>Methanobacteriati</taxon>
        <taxon>Methanobacteriota</taxon>
        <taxon>Stenosarchaea group</taxon>
        <taxon>Halobacteria</taxon>
        <taxon>Halobacteriales</taxon>
        <taxon>Haloferacaceae</taxon>
        <taxon>Haloferax</taxon>
    </lineage>
</organism>
<feature type="compositionally biased region" description="Acidic residues" evidence="1">
    <location>
        <begin position="15"/>
        <end position="29"/>
    </location>
</feature>
<comment type="caution">
    <text evidence="3">The sequence shown here is derived from an EMBL/GenBank/DDBJ whole genome shotgun (WGS) entry which is preliminary data.</text>
</comment>
<reference evidence="3 4" key="1">
    <citation type="submission" date="2019-11" db="EMBL/GenBank/DDBJ databases">
        <title>Whole genome sequence of Haloferax sp. MBLA0078.</title>
        <authorList>
            <person name="Seo M.-J."/>
            <person name="Cho E.-S."/>
        </authorList>
    </citation>
    <scope>NUCLEOTIDE SEQUENCE [LARGE SCALE GENOMIC DNA]</scope>
    <source>
        <strain evidence="3 4">MBLA0078</strain>
    </source>
</reference>
<evidence type="ECO:0000256" key="1">
    <source>
        <dbReference type="SAM" id="MobiDB-lite"/>
    </source>
</evidence>
<dbReference type="SMART" id="SM00418">
    <property type="entry name" value="HTH_ARSR"/>
    <property type="match status" value="1"/>
</dbReference>
<proteinExistence type="predicted"/>
<sequence length="186" mass="20416">MTRRDLVDDVLSSSDDLDGPLTDEAEDVTPAESTDVSPESSDDELLDALGDSVSRDVLLACKRTPMTAEELAEDCGVSESTIYRRLETLSSLGLVERSQRIESPSKTCYETVVDGLSIHLGDSLRVEAGASNYVVDSMRTLLAAIDVQQLSYDREGNSVDVRFELAPHLLDALVELYIRDTTSRDR</sequence>